<evidence type="ECO:0000313" key="1">
    <source>
        <dbReference type="EMBL" id="KAI8551780.1"/>
    </source>
</evidence>
<dbReference type="Proteomes" id="UP001062846">
    <property type="component" value="Chromosome 6"/>
</dbReference>
<accession>A0ACC0NEX1</accession>
<protein>
    <submittedName>
        <fullName evidence="1">Uncharacterized protein</fullName>
    </submittedName>
</protein>
<sequence length="56" mass="5938">MLFSSFPPDFPVLSLFLLVGVPKASFSTFFPFGSSGGFLGLLVMLFSPVALSTATF</sequence>
<keyword evidence="2" id="KW-1185">Reference proteome</keyword>
<gene>
    <name evidence="1" type="ORF">RHMOL_Rhmol06G0213300</name>
</gene>
<proteinExistence type="predicted"/>
<reference evidence="1" key="1">
    <citation type="submission" date="2022-02" db="EMBL/GenBank/DDBJ databases">
        <title>Plant Genome Project.</title>
        <authorList>
            <person name="Zhang R.-G."/>
        </authorList>
    </citation>
    <scope>NUCLEOTIDE SEQUENCE</scope>
    <source>
        <strain evidence="1">AT1</strain>
    </source>
</reference>
<organism evidence="1 2">
    <name type="scientific">Rhododendron molle</name>
    <name type="common">Chinese azalea</name>
    <name type="synonym">Azalea mollis</name>
    <dbReference type="NCBI Taxonomy" id="49168"/>
    <lineage>
        <taxon>Eukaryota</taxon>
        <taxon>Viridiplantae</taxon>
        <taxon>Streptophyta</taxon>
        <taxon>Embryophyta</taxon>
        <taxon>Tracheophyta</taxon>
        <taxon>Spermatophyta</taxon>
        <taxon>Magnoliopsida</taxon>
        <taxon>eudicotyledons</taxon>
        <taxon>Gunneridae</taxon>
        <taxon>Pentapetalae</taxon>
        <taxon>asterids</taxon>
        <taxon>Ericales</taxon>
        <taxon>Ericaceae</taxon>
        <taxon>Ericoideae</taxon>
        <taxon>Rhodoreae</taxon>
        <taxon>Rhododendron</taxon>
    </lineage>
</organism>
<comment type="caution">
    <text evidence="1">The sequence shown here is derived from an EMBL/GenBank/DDBJ whole genome shotgun (WGS) entry which is preliminary data.</text>
</comment>
<name>A0ACC0NEX1_RHOML</name>
<evidence type="ECO:0000313" key="2">
    <source>
        <dbReference type="Proteomes" id="UP001062846"/>
    </source>
</evidence>
<dbReference type="EMBL" id="CM046393">
    <property type="protein sequence ID" value="KAI8551780.1"/>
    <property type="molecule type" value="Genomic_DNA"/>
</dbReference>